<proteinExistence type="predicted"/>
<feature type="repeat" description="Lumazine-binding" evidence="3">
    <location>
        <begin position="134"/>
        <end position="231"/>
    </location>
</feature>
<dbReference type="AlphaFoldDB" id="A0A2P6VQL4"/>
<dbReference type="InterPro" id="IPR001783">
    <property type="entry name" value="Lumazine-bd"/>
</dbReference>
<evidence type="ECO:0000256" key="2">
    <source>
        <dbReference type="ARBA" id="ARBA00022737"/>
    </source>
</evidence>
<dbReference type="InterPro" id="IPR017938">
    <property type="entry name" value="Riboflavin_synthase-like_b-brl"/>
</dbReference>
<dbReference type="NCBIfam" id="NF006767">
    <property type="entry name" value="PRK09289.1"/>
    <property type="match status" value="1"/>
</dbReference>
<feature type="domain" description="Lumazine-binding" evidence="4">
    <location>
        <begin position="37"/>
        <end position="133"/>
    </location>
</feature>
<evidence type="ECO:0000313" key="6">
    <source>
        <dbReference type="Proteomes" id="UP000239649"/>
    </source>
</evidence>
<dbReference type="InterPro" id="IPR023366">
    <property type="entry name" value="ATP_synth_asu-like_sf"/>
</dbReference>
<evidence type="ECO:0000313" key="5">
    <source>
        <dbReference type="EMBL" id="PSC76357.1"/>
    </source>
</evidence>
<dbReference type="Pfam" id="PF00677">
    <property type="entry name" value="Lum_binding"/>
    <property type="match status" value="2"/>
</dbReference>
<dbReference type="EMBL" id="LHPF02000001">
    <property type="protein sequence ID" value="PSC76357.1"/>
    <property type="molecule type" value="Genomic_DNA"/>
</dbReference>
<comment type="caution">
    <text evidence="5">The sequence shown here is derived from an EMBL/GenBank/DDBJ whole genome shotgun (WGS) entry which is preliminary data.</text>
</comment>
<dbReference type="FunFam" id="2.40.30.20:FF:000005">
    <property type="entry name" value="Riboflavin synthase, alpha subunit"/>
    <property type="match status" value="1"/>
</dbReference>
<gene>
    <name evidence="5" type="primary">g61</name>
    <name evidence="5" type="ORF">C2E20_0061</name>
</gene>
<dbReference type="NCBIfam" id="TIGR00187">
    <property type="entry name" value="ribE"/>
    <property type="match status" value="1"/>
</dbReference>
<organism evidence="5 6">
    <name type="scientific">Micractinium conductrix</name>
    <dbReference type="NCBI Taxonomy" id="554055"/>
    <lineage>
        <taxon>Eukaryota</taxon>
        <taxon>Viridiplantae</taxon>
        <taxon>Chlorophyta</taxon>
        <taxon>core chlorophytes</taxon>
        <taxon>Trebouxiophyceae</taxon>
        <taxon>Chlorellales</taxon>
        <taxon>Chlorellaceae</taxon>
        <taxon>Chlorella clade</taxon>
        <taxon>Micractinium</taxon>
    </lineage>
</organism>
<name>A0A2P6VQL4_9CHLO</name>
<accession>A0A2P6VQL4</accession>
<dbReference type="CDD" id="cd00402">
    <property type="entry name" value="Riboflavin_synthase_like"/>
    <property type="match status" value="1"/>
</dbReference>
<dbReference type="InterPro" id="IPR026017">
    <property type="entry name" value="Lumazine-bd_dom"/>
</dbReference>
<dbReference type="NCBIfam" id="NF009566">
    <property type="entry name" value="PRK13020.1"/>
    <property type="match status" value="1"/>
</dbReference>
<dbReference type="FunFam" id="2.40.30.20:FF:000003">
    <property type="entry name" value="Riboflavin synthase, alpha subunit"/>
    <property type="match status" value="1"/>
</dbReference>
<evidence type="ECO:0000259" key="4">
    <source>
        <dbReference type="PROSITE" id="PS51177"/>
    </source>
</evidence>
<dbReference type="Proteomes" id="UP000239649">
    <property type="component" value="Unassembled WGS sequence"/>
</dbReference>
<dbReference type="GO" id="GO:0009231">
    <property type="term" value="P:riboflavin biosynthetic process"/>
    <property type="evidence" value="ECO:0007669"/>
    <property type="project" value="TreeGrafter"/>
</dbReference>
<keyword evidence="2" id="KW-0677">Repeat</keyword>
<protein>
    <submittedName>
        <fullName evidence="5">Riboflavin synthase subunit alpha</fullName>
    </submittedName>
</protein>
<dbReference type="Gene3D" id="2.40.30.20">
    <property type="match status" value="2"/>
</dbReference>
<dbReference type="PROSITE" id="PS51177">
    <property type="entry name" value="LUMAZINE_BIND"/>
    <property type="match status" value="2"/>
</dbReference>
<dbReference type="SUPFAM" id="SSF63380">
    <property type="entry name" value="Riboflavin synthase domain-like"/>
    <property type="match status" value="2"/>
</dbReference>
<dbReference type="STRING" id="554055.A0A2P6VQL4"/>
<sequence length="252" mass="26986">MRATQAACLRGAALPAPAAHLRSARPAGRSGLRIQNLFTGIVQGTATIRNVDRKTEFCSFDIELPAARADNVAIGASVAINGTCLTVVEQRGATLRFDVMAETLRRTNLGALDAGSAVNFERSARVGDEIGGHTVSGHVHTTARIVKVEDTENNRRLVFELSDPAWIKYILPKGFVSVDGCSLTVGEVTDSTFSVYLIPETLRVTVAGQKGQGDMVNIEVEAQTQAIVDTVERVLQRYLESGRLPQPADLAG</sequence>
<dbReference type="GO" id="GO:0004746">
    <property type="term" value="F:riboflavin synthase activity"/>
    <property type="evidence" value="ECO:0007669"/>
    <property type="project" value="TreeGrafter"/>
</dbReference>
<keyword evidence="1" id="KW-0808">Transferase</keyword>
<feature type="domain" description="Lumazine-binding" evidence="4">
    <location>
        <begin position="134"/>
        <end position="231"/>
    </location>
</feature>
<keyword evidence="6" id="KW-1185">Reference proteome</keyword>
<evidence type="ECO:0000256" key="3">
    <source>
        <dbReference type="PROSITE-ProRule" id="PRU00524"/>
    </source>
</evidence>
<dbReference type="OrthoDB" id="10258924at2759"/>
<dbReference type="PANTHER" id="PTHR21098">
    <property type="entry name" value="RIBOFLAVIN SYNTHASE ALPHA CHAIN"/>
    <property type="match status" value="1"/>
</dbReference>
<feature type="repeat" description="Lumazine-binding" evidence="3">
    <location>
        <begin position="37"/>
        <end position="133"/>
    </location>
</feature>
<reference evidence="5 6" key="1">
    <citation type="journal article" date="2018" name="Plant J.">
        <title>Genome sequences of Chlorella sorokiniana UTEX 1602 and Micractinium conductrix SAG 241.80: implications to maltose excretion by a green alga.</title>
        <authorList>
            <person name="Arriola M.B."/>
            <person name="Velmurugan N."/>
            <person name="Zhang Y."/>
            <person name="Plunkett M.H."/>
            <person name="Hondzo H."/>
            <person name="Barney B.M."/>
        </authorList>
    </citation>
    <scope>NUCLEOTIDE SEQUENCE [LARGE SCALE GENOMIC DNA]</scope>
    <source>
        <strain evidence="5 6">SAG 241.80</strain>
    </source>
</reference>
<dbReference type="PANTHER" id="PTHR21098:SF0">
    <property type="entry name" value="RIBOFLAVIN SYNTHASE"/>
    <property type="match status" value="1"/>
</dbReference>
<evidence type="ECO:0000256" key="1">
    <source>
        <dbReference type="ARBA" id="ARBA00022679"/>
    </source>
</evidence>